<dbReference type="Proteomes" id="UP001642900">
    <property type="component" value="Unassembled WGS sequence"/>
</dbReference>
<evidence type="ECO:0000259" key="4">
    <source>
        <dbReference type="PROSITE" id="PS50949"/>
    </source>
</evidence>
<dbReference type="GO" id="GO:0045892">
    <property type="term" value="P:negative regulation of DNA-templated transcription"/>
    <property type="evidence" value="ECO:0007669"/>
    <property type="project" value="TreeGrafter"/>
</dbReference>
<dbReference type="PANTHER" id="PTHR44846:SF1">
    <property type="entry name" value="MANNOSYL-D-GLYCERATE TRANSPORT_METABOLISM SYSTEM REPRESSOR MNGR-RELATED"/>
    <property type="match status" value="1"/>
</dbReference>
<dbReference type="PANTHER" id="PTHR44846">
    <property type="entry name" value="MANNOSYL-D-GLYCERATE TRANSPORT/METABOLISM SYSTEM REPRESSOR MNGR-RELATED"/>
    <property type="match status" value="1"/>
</dbReference>
<dbReference type="InterPro" id="IPR000524">
    <property type="entry name" value="Tscrpt_reg_HTH_GntR"/>
</dbReference>
<dbReference type="Pfam" id="PF07702">
    <property type="entry name" value="UTRA"/>
    <property type="match status" value="1"/>
</dbReference>
<dbReference type="PROSITE" id="PS50949">
    <property type="entry name" value="HTH_GNTR"/>
    <property type="match status" value="1"/>
</dbReference>
<dbReference type="SMART" id="SM00345">
    <property type="entry name" value="HTH_GNTR"/>
    <property type="match status" value="1"/>
</dbReference>
<keyword evidence="6" id="KW-1185">Reference proteome</keyword>
<keyword evidence="3" id="KW-0804">Transcription</keyword>
<accession>A0A6G4WIG5</accession>
<feature type="domain" description="HTH gntR-type" evidence="4">
    <location>
        <begin position="10"/>
        <end position="78"/>
    </location>
</feature>
<protein>
    <submittedName>
        <fullName evidence="5">GntR family transcriptional regulator</fullName>
    </submittedName>
</protein>
<proteinExistence type="predicted"/>
<dbReference type="InterPro" id="IPR011663">
    <property type="entry name" value="UTRA"/>
</dbReference>
<dbReference type="SUPFAM" id="SSF64288">
    <property type="entry name" value="Chorismate lyase-like"/>
    <property type="match status" value="1"/>
</dbReference>
<dbReference type="GO" id="GO:0003700">
    <property type="term" value="F:DNA-binding transcription factor activity"/>
    <property type="evidence" value="ECO:0007669"/>
    <property type="project" value="InterPro"/>
</dbReference>
<dbReference type="InterPro" id="IPR036388">
    <property type="entry name" value="WH-like_DNA-bd_sf"/>
</dbReference>
<organism evidence="5 6">
    <name type="scientific">Allomesorhizobium camelthorni</name>
    <dbReference type="NCBI Taxonomy" id="475069"/>
    <lineage>
        <taxon>Bacteria</taxon>
        <taxon>Pseudomonadati</taxon>
        <taxon>Pseudomonadota</taxon>
        <taxon>Alphaproteobacteria</taxon>
        <taxon>Hyphomicrobiales</taxon>
        <taxon>Phyllobacteriaceae</taxon>
        <taxon>Allomesorhizobium</taxon>
    </lineage>
</organism>
<dbReference type="Gene3D" id="1.10.10.10">
    <property type="entry name" value="Winged helix-like DNA-binding domain superfamily/Winged helix DNA-binding domain"/>
    <property type="match status" value="1"/>
</dbReference>
<dbReference type="SMART" id="SM00866">
    <property type="entry name" value="UTRA"/>
    <property type="match status" value="1"/>
</dbReference>
<dbReference type="InterPro" id="IPR050679">
    <property type="entry name" value="Bact_HTH_transcr_reg"/>
</dbReference>
<keyword evidence="2" id="KW-0238">DNA-binding</keyword>
<dbReference type="Pfam" id="PF00392">
    <property type="entry name" value="GntR"/>
    <property type="match status" value="1"/>
</dbReference>
<dbReference type="Gene3D" id="3.40.1410.10">
    <property type="entry name" value="Chorismate lyase-like"/>
    <property type="match status" value="1"/>
</dbReference>
<dbReference type="GO" id="GO:0003677">
    <property type="term" value="F:DNA binding"/>
    <property type="evidence" value="ECO:0007669"/>
    <property type="project" value="UniProtKB-KW"/>
</dbReference>
<evidence type="ECO:0000256" key="2">
    <source>
        <dbReference type="ARBA" id="ARBA00023125"/>
    </source>
</evidence>
<keyword evidence="1" id="KW-0805">Transcription regulation</keyword>
<name>A0A6G4WIG5_9HYPH</name>
<dbReference type="AlphaFoldDB" id="A0A6G4WIG5"/>
<evidence type="ECO:0000313" key="6">
    <source>
        <dbReference type="Proteomes" id="UP001642900"/>
    </source>
</evidence>
<comment type="caution">
    <text evidence="5">The sequence shown here is derived from an EMBL/GenBank/DDBJ whole genome shotgun (WGS) entry which is preliminary data.</text>
</comment>
<sequence>MPYSRQWTGSSLHENVREELLQRIEKGTYQPGKAIPSTAMLSEDFGVSPITIKRAIRDLQALGLLTGIAGKGTFVKVQKRFLLELDAFSSPFSNATVKLLSVTRERITDPTMQVFKPPQNAVLCVRKIVLFGDDAPVMYDATYVSADLDEAIIDEFGERLVTEALRRHSIEVFSASQIIDAAPAAGQPAEVFGVPNGYPMLRRLYKVDTSNPDITIYGVIQAPFDRMACSLNVRASETLSIAGFERDTIRG</sequence>
<dbReference type="EMBL" id="JAAKZF010000039">
    <property type="protein sequence ID" value="NGO53887.1"/>
    <property type="molecule type" value="Genomic_DNA"/>
</dbReference>
<evidence type="ECO:0000256" key="3">
    <source>
        <dbReference type="ARBA" id="ARBA00023163"/>
    </source>
</evidence>
<evidence type="ECO:0000256" key="1">
    <source>
        <dbReference type="ARBA" id="ARBA00023015"/>
    </source>
</evidence>
<reference evidence="5 6" key="1">
    <citation type="submission" date="2020-02" db="EMBL/GenBank/DDBJ databases">
        <title>Genome sequence of strain CCNWXJ40-4.</title>
        <authorList>
            <person name="Gao J."/>
            <person name="Sun J."/>
        </authorList>
    </citation>
    <scope>NUCLEOTIDE SEQUENCE [LARGE SCALE GENOMIC DNA]</scope>
    <source>
        <strain evidence="5 6">CCNWXJ 40-4</strain>
    </source>
</reference>
<dbReference type="CDD" id="cd07377">
    <property type="entry name" value="WHTH_GntR"/>
    <property type="match status" value="1"/>
</dbReference>
<dbReference type="InterPro" id="IPR028978">
    <property type="entry name" value="Chorismate_lyase_/UTRA_dom_sf"/>
</dbReference>
<evidence type="ECO:0000313" key="5">
    <source>
        <dbReference type="EMBL" id="NGO53887.1"/>
    </source>
</evidence>
<gene>
    <name evidence="5" type="ORF">G6N73_22460</name>
</gene>
<dbReference type="SUPFAM" id="SSF46785">
    <property type="entry name" value="Winged helix' DNA-binding domain"/>
    <property type="match status" value="1"/>
</dbReference>
<dbReference type="InterPro" id="IPR036390">
    <property type="entry name" value="WH_DNA-bd_sf"/>
</dbReference>